<dbReference type="AlphaFoldDB" id="B1KK56"/>
<dbReference type="SUPFAM" id="SSF52833">
    <property type="entry name" value="Thioredoxin-like"/>
    <property type="match status" value="1"/>
</dbReference>
<reference evidence="7 8" key="1">
    <citation type="submission" date="2008-02" db="EMBL/GenBank/DDBJ databases">
        <title>Complete sequence of Shewanella woodyi ATCC 51908.</title>
        <authorList>
            <consortium name="US DOE Joint Genome Institute"/>
            <person name="Copeland A."/>
            <person name="Lucas S."/>
            <person name="Lapidus A."/>
            <person name="Glavina del Rio T."/>
            <person name="Dalin E."/>
            <person name="Tice H."/>
            <person name="Bruce D."/>
            <person name="Goodwin L."/>
            <person name="Pitluck S."/>
            <person name="Sims D."/>
            <person name="Brettin T."/>
            <person name="Detter J.C."/>
            <person name="Han C."/>
            <person name="Kuske C.R."/>
            <person name="Schmutz J."/>
            <person name="Larimer F."/>
            <person name="Land M."/>
            <person name="Hauser L."/>
            <person name="Kyrpides N."/>
            <person name="Lykidis A."/>
            <person name="Zhao J.-S."/>
            <person name="Richardson P."/>
        </authorList>
    </citation>
    <scope>NUCLEOTIDE SEQUENCE [LARGE SCALE GENOMIC DNA]</scope>
    <source>
        <strain evidence="8">ATCC 51908 / MS32</strain>
    </source>
</reference>
<sequence length="169" mass="19076" precursor="true">MKWISALNILLITLLMVGCTSSPTKLTQHNSSEYQTFVKVGEQVPVTQFIDTQGEKIDLTQSHNAKLLILFATWCSDSQRAMKALKSSDLNLDPNIDIIGIGREESNETLDKFADEYELNFPLIADNDRSIYAKFANAGIPRFILLDKENQIVKTIIAEDDNPLTQLQW</sequence>
<accession>B1KK56</accession>
<dbReference type="PANTHER" id="PTHR42852">
    <property type="entry name" value="THIOL:DISULFIDE INTERCHANGE PROTEIN DSBE"/>
    <property type="match status" value="1"/>
</dbReference>
<dbReference type="Proteomes" id="UP000002168">
    <property type="component" value="Chromosome"/>
</dbReference>
<dbReference type="PROSITE" id="PS51257">
    <property type="entry name" value="PROKAR_LIPOPROTEIN"/>
    <property type="match status" value="1"/>
</dbReference>
<dbReference type="InterPro" id="IPR000866">
    <property type="entry name" value="AhpC/TSA"/>
</dbReference>
<gene>
    <name evidence="7" type="ordered locus">Swoo_4435</name>
</gene>
<dbReference type="Gene3D" id="3.40.30.10">
    <property type="entry name" value="Glutaredoxin"/>
    <property type="match status" value="1"/>
</dbReference>
<keyword evidence="4" id="KW-0676">Redox-active center</keyword>
<name>B1KK56_SHEWM</name>
<dbReference type="GO" id="GO:0017004">
    <property type="term" value="P:cytochrome complex assembly"/>
    <property type="evidence" value="ECO:0007669"/>
    <property type="project" value="UniProtKB-KW"/>
</dbReference>
<comment type="subcellular location">
    <subcellularLocation>
        <location evidence="1">Cell envelope</location>
    </subcellularLocation>
</comment>
<dbReference type="PROSITE" id="PS51352">
    <property type="entry name" value="THIOREDOXIN_2"/>
    <property type="match status" value="1"/>
</dbReference>
<dbReference type="KEGG" id="swd:Swoo_4435"/>
<dbReference type="GO" id="GO:0016491">
    <property type="term" value="F:oxidoreductase activity"/>
    <property type="evidence" value="ECO:0007669"/>
    <property type="project" value="InterPro"/>
</dbReference>
<dbReference type="PANTHER" id="PTHR42852:SF6">
    <property type="entry name" value="THIOL:DISULFIDE INTERCHANGE PROTEIN DSBE"/>
    <property type="match status" value="1"/>
</dbReference>
<organism evidence="7 8">
    <name type="scientific">Shewanella woodyi (strain ATCC 51908 / MS32)</name>
    <dbReference type="NCBI Taxonomy" id="392500"/>
    <lineage>
        <taxon>Bacteria</taxon>
        <taxon>Pseudomonadati</taxon>
        <taxon>Pseudomonadota</taxon>
        <taxon>Gammaproteobacteria</taxon>
        <taxon>Alteromonadales</taxon>
        <taxon>Shewanellaceae</taxon>
        <taxon>Shewanella</taxon>
    </lineage>
</organism>
<protein>
    <submittedName>
        <fullName evidence="7">Alkyl hydroperoxide reductase/ Thiol specific antioxidant/ Mal allergen</fullName>
    </submittedName>
</protein>
<dbReference type="STRING" id="392500.Swoo_4435"/>
<proteinExistence type="predicted"/>
<evidence type="ECO:0000256" key="1">
    <source>
        <dbReference type="ARBA" id="ARBA00004196"/>
    </source>
</evidence>
<dbReference type="HOGENOM" id="CLU_042529_11_3_6"/>
<evidence type="ECO:0000256" key="4">
    <source>
        <dbReference type="ARBA" id="ARBA00023284"/>
    </source>
</evidence>
<evidence type="ECO:0000313" key="7">
    <source>
        <dbReference type="EMBL" id="ACA88687.1"/>
    </source>
</evidence>
<dbReference type="EMBL" id="CP000961">
    <property type="protein sequence ID" value="ACA88687.1"/>
    <property type="molecule type" value="Genomic_DNA"/>
</dbReference>
<feature type="signal peptide" evidence="5">
    <location>
        <begin position="1"/>
        <end position="21"/>
    </location>
</feature>
<feature type="chain" id="PRO_5002767139" evidence="5">
    <location>
        <begin position="22"/>
        <end position="169"/>
    </location>
</feature>
<dbReference type="GO" id="GO:0030313">
    <property type="term" value="C:cell envelope"/>
    <property type="evidence" value="ECO:0007669"/>
    <property type="project" value="UniProtKB-SubCell"/>
</dbReference>
<dbReference type="GO" id="GO:0016209">
    <property type="term" value="F:antioxidant activity"/>
    <property type="evidence" value="ECO:0007669"/>
    <property type="project" value="InterPro"/>
</dbReference>
<keyword evidence="2" id="KW-0201">Cytochrome c-type biogenesis</keyword>
<evidence type="ECO:0000259" key="6">
    <source>
        <dbReference type="PROSITE" id="PS51352"/>
    </source>
</evidence>
<evidence type="ECO:0000313" key="8">
    <source>
        <dbReference type="Proteomes" id="UP000002168"/>
    </source>
</evidence>
<dbReference type="InterPro" id="IPR013766">
    <property type="entry name" value="Thioredoxin_domain"/>
</dbReference>
<evidence type="ECO:0000256" key="3">
    <source>
        <dbReference type="ARBA" id="ARBA00023157"/>
    </source>
</evidence>
<feature type="domain" description="Thioredoxin" evidence="6">
    <location>
        <begin position="38"/>
        <end position="169"/>
    </location>
</feature>
<dbReference type="CDD" id="cd02966">
    <property type="entry name" value="TlpA_like_family"/>
    <property type="match status" value="1"/>
</dbReference>
<keyword evidence="8" id="KW-1185">Reference proteome</keyword>
<evidence type="ECO:0000256" key="5">
    <source>
        <dbReference type="SAM" id="SignalP"/>
    </source>
</evidence>
<evidence type="ECO:0000256" key="2">
    <source>
        <dbReference type="ARBA" id="ARBA00022748"/>
    </source>
</evidence>
<dbReference type="InterPro" id="IPR050553">
    <property type="entry name" value="Thioredoxin_ResA/DsbE_sf"/>
</dbReference>
<dbReference type="eggNOG" id="COG1225">
    <property type="taxonomic scope" value="Bacteria"/>
</dbReference>
<dbReference type="RefSeq" id="WP_012327013.1">
    <property type="nucleotide sequence ID" value="NC_010506.1"/>
</dbReference>
<keyword evidence="5" id="KW-0732">Signal</keyword>
<dbReference type="InterPro" id="IPR036249">
    <property type="entry name" value="Thioredoxin-like_sf"/>
</dbReference>
<keyword evidence="3" id="KW-1015">Disulfide bond</keyword>
<dbReference type="Pfam" id="PF00578">
    <property type="entry name" value="AhpC-TSA"/>
    <property type="match status" value="1"/>
</dbReference>